<dbReference type="PROSITE" id="PS51192">
    <property type="entry name" value="HELICASE_ATP_BIND_1"/>
    <property type="match status" value="1"/>
</dbReference>
<organism evidence="5 6">
    <name type="scientific">Shewanella inventionis</name>
    <dbReference type="NCBI Taxonomy" id="1738770"/>
    <lineage>
        <taxon>Bacteria</taxon>
        <taxon>Pseudomonadati</taxon>
        <taxon>Pseudomonadota</taxon>
        <taxon>Gammaproteobacteria</taxon>
        <taxon>Alteromonadales</taxon>
        <taxon>Shewanellaceae</taxon>
        <taxon>Shewanella</taxon>
    </lineage>
</organism>
<dbReference type="SMART" id="SM00487">
    <property type="entry name" value="DEXDc"/>
    <property type="match status" value="1"/>
</dbReference>
<reference evidence="6" key="1">
    <citation type="journal article" date="2019" name="Int. J. Syst. Evol. Microbiol.">
        <title>The Global Catalogue of Microorganisms (GCM) 10K type strain sequencing project: providing services to taxonomists for standard genome sequencing and annotation.</title>
        <authorList>
            <consortium name="The Broad Institute Genomics Platform"/>
            <consortium name="The Broad Institute Genome Sequencing Center for Infectious Disease"/>
            <person name="Wu L."/>
            <person name="Ma J."/>
        </authorList>
    </citation>
    <scope>NUCLEOTIDE SEQUENCE [LARGE SCALE GENOMIC DNA]</scope>
    <source>
        <strain evidence="6">CGMCC 1.15339</strain>
    </source>
</reference>
<dbReference type="Gene3D" id="3.40.50.300">
    <property type="entry name" value="P-loop containing nucleotide triphosphate hydrolases"/>
    <property type="match status" value="2"/>
</dbReference>
<evidence type="ECO:0000313" key="6">
    <source>
        <dbReference type="Proteomes" id="UP000617555"/>
    </source>
</evidence>
<evidence type="ECO:0000259" key="4">
    <source>
        <dbReference type="PROSITE" id="PS51194"/>
    </source>
</evidence>
<keyword evidence="2" id="KW-0067">ATP-binding</keyword>
<dbReference type="Pfam" id="PF00270">
    <property type="entry name" value="DEAD"/>
    <property type="match status" value="2"/>
</dbReference>
<dbReference type="PROSITE" id="PS51194">
    <property type="entry name" value="HELICASE_CTER"/>
    <property type="match status" value="1"/>
</dbReference>
<dbReference type="SMART" id="SM00490">
    <property type="entry name" value="HELICc"/>
    <property type="match status" value="1"/>
</dbReference>
<name>A0ABQ1JQ35_9GAMM</name>
<dbReference type="EMBL" id="BMII01000043">
    <property type="protein sequence ID" value="GGB73979.1"/>
    <property type="molecule type" value="Genomic_DNA"/>
</dbReference>
<evidence type="ECO:0000313" key="5">
    <source>
        <dbReference type="EMBL" id="GGB73979.1"/>
    </source>
</evidence>
<dbReference type="NCBIfam" id="NF041067">
    <property type="entry name" value="DpdJ"/>
    <property type="match status" value="1"/>
</dbReference>
<evidence type="ECO:0000256" key="2">
    <source>
        <dbReference type="ARBA" id="ARBA00022840"/>
    </source>
</evidence>
<dbReference type="SUPFAM" id="SSF52540">
    <property type="entry name" value="P-loop containing nucleoside triphosphate hydrolases"/>
    <property type="match status" value="1"/>
</dbReference>
<dbReference type="Pfam" id="PF00271">
    <property type="entry name" value="Helicase_C"/>
    <property type="match status" value="1"/>
</dbReference>
<keyword evidence="6" id="KW-1185">Reference proteome</keyword>
<dbReference type="PANTHER" id="PTHR47957">
    <property type="entry name" value="ATP-DEPENDENT HELICASE HRQ1"/>
    <property type="match status" value="1"/>
</dbReference>
<dbReference type="InterPro" id="IPR001650">
    <property type="entry name" value="Helicase_C-like"/>
</dbReference>
<dbReference type="InterPro" id="IPR011545">
    <property type="entry name" value="DEAD/DEAH_box_helicase_dom"/>
</dbReference>
<feature type="domain" description="Helicase ATP-binding" evidence="3">
    <location>
        <begin position="178"/>
        <end position="412"/>
    </location>
</feature>
<proteinExistence type="predicted"/>
<dbReference type="Proteomes" id="UP000617555">
    <property type="component" value="Unassembled WGS sequence"/>
</dbReference>
<sequence>MSNLMDTQNLIGALDRIENKESELLSWGDIDVSSTESEVRESIRESGVNDIFIDEYFDALKSRCFIFEVDSGKYRSRMAETVRLQVLSRQWFRNKGAEDTKPLISDFRFLKRARKYPKRDHHAKTLIDNWGKSSLFKSSDEKIILSNLLKNGDEWFQLGGFQVRSTERILEKFDKHKYKNTLEASATIVCAGTGSGKTLSFYLPAMAKLAANLLQDALPRVRILAIYPRKELLKDQFAETYKEARKLDDYLLSKGIRKISIGTFYGDTFSENFAKDGDEFRVMVCPQKPSGKHCGGTLSFRKATKQVVCLSCNTVLAEDEILATRERVKKSPPDILFTTTEMLNQRLSDGHFNHLFGITRDQKSIPLVLLDEVHTYEGSAGAQTSYLLKRWMKFSGIKPHFVGLSATLADAKNFFADLTGTKSHFTELVESFDHELEEEGAEYMLALRGDPASQTGLLSATIQATMLGSRLLDRHQGVDKNISQGIFGQKAFVFTDDLDVINRLYNDYLDSEGKKDFYGEIRPRHGDDSPLACLRSPRHPNYDQELQKVLGLDWSSAEEIGHNLFESTQVERTSSQDSGVNQTANVVVATASLEVGYNDPDVGLVIQHKAPRNVASYLQRKGRAGRRRGMRPWMYTMLSDFGRDRIAFQQYEQLIDPKVKTTKLPIENSHIHKMHAALATLEWLVKEYRLERINIWSVLKEPNRTDKNGKLTNEHSLEKIKQAVTDVMVSQAKTHQLTNYLQDTLALSDEQVKVVMWAPPRSIMMSFLPELRQNLQFKWGAKGKRWDGLVEKQSGPMPKYISSQLFSALDTQSLTIALDRSTKSEPRTEIKEMAFFQALKEFAPGRMSKRYTVKAWNVPDWLIPADFNPVPDTTLDVEFNIEEAFGSISKQGHQEDILFDGELIPVYQPRFIRTQRSTNPALGNKSSSVLQWHFDISEPNSHCRIEVPENTEWHNVLRGIEFFTHDHSTPLEIVRYCTGAKASIPFSSGDNANVNFNWTLEGKPAAIGTKLWVDSAKFSFRFSEEDIKDILLHKQNKKALYYQYLQYEFVNSDNYKDNYFFANWVFECLICSLLVLSEQKGQSLGRTFEYLYSQDGKQVANGVINGLFQRRETADGNDEEQDLHRRLTEYFAEENNLYEMKGALRLEPDYAENPAYYAWAKDLLGQTLCGGINAMFLKLVSDVSEQSFSMDHLWDGDVLNVWVNENEVGGVGYITKFREVFNEDPLRTLGHLTHAFEIGEYEQVNFDLRYFLNELQRNVTLRDSLNQVRSAQSLTERSENTKKLKQQIAKLGILPTHTWESVLYSRVLKSGANEQSDQRLVALLKQWTDYEEQSDLEIPLHIASYLLAAKQGGTYGDIYREKNRIQSRMWQRGAMIREQELGFYNQFSATKNKTERLLLSRVITSTEALVNYDESGDWQGTLSNALQANGKGILVFTDKQRGSVKAVISQLNVSMLEYNKMLFYPRITKLQTQLSSIQVTVEVRDILQ</sequence>
<protein>
    <recommendedName>
        <fullName evidence="7">DEAD/DEAH box helicase</fullName>
    </recommendedName>
</protein>
<keyword evidence="1" id="KW-0547">Nucleotide-binding</keyword>
<dbReference type="PANTHER" id="PTHR47957:SF3">
    <property type="entry name" value="ATP-DEPENDENT HELICASE HRQ1"/>
    <property type="match status" value="1"/>
</dbReference>
<comment type="caution">
    <text evidence="5">The sequence shown here is derived from an EMBL/GenBank/DDBJ whole genome shotgun (WGS) entry which is preliminary data.</text>
</comment>
<feature type="domain" description="Helicase C-terminal" evidence="4">
    <location>
        <begin position="513"/>
        <end position="670"/>
    </location>
</feature>
<evidence type="ECO:0000259" key="3">
    <source>
        <dbReference type="PROSITE" id="PS51192"/>
    </source>
</evidence>
<accession>A0ABQ1JQ35</accession>
<gene>
    <name evidence="5" type="ORF">GCM10011607_38020</name>
</gene>
<dbReference type="InterPro" id="IPR027417">
    <property type="entry name" value="P-loop_NTPase"/>
</dbReference>
<dbReference type="InterPro" id="IPR014001">
    <property type="entry name" value="Helicase_ATP-bd"/>
</dbReference>
<evidence type="ECO:0008006" key="7">
    <source>
        <dbReference type="Google" id="ProtNLM"/>
    </source>
</evidence>
<evidence type="ECO:0000256" key="1">
    <source>
        <dbReference type="ARBA" id="ARBA00022741"/>
    </source>
</evidence>